<keyword evidence="3" id="KW-1185">Reference proteome</keyword>
<name>A0A9X3XPU4_9CLOT</name>
<evidence type="ECO:0000313" key="3">
    <source>
        <dbReference type="Proteomes" id="UP001141183"/>
    </source>
</evidence>
<reference evidence="2" key="1">
    <citation type="submission" date="2022-05" db="EMBL/GenBank/DDBJ databases">
        <title>Draft genome sequence of Clostridium tertium strain CP3 isolated from Peru.</title>
        <authorList>
            <person name="Hurtado R."/>
            <person name="Lima L."/>
            <person name="Sousa T."/>
            <person name="Jaiswal A.K."/>
            <person name="Tiwari S."/>
            <person name="Maturrano L."/>
            <person name="Brenig B."/>
            <person name="Azevedo V."/>
        </authorList>
    </citation>
    <scope>NUCLEOTIDE SEQUENCE</scope>
    <source>
        <strain evidence="2">CP3</strain>
    </source>
</reference>
<evidence type="ECO:0000256" key="1">
    <source>
        <dbReference type="SAM" id="MobiDB-lite"/>
    </source>
</evidence>
<feature type="region of interest" description="Disordered" evidence="1">
    <location>
        <begin position="1"/>
        <end position="23"/>
    </location>
</feature>
<proteinExistence type="predicted"/>
<dbReference type="Proteomes" id="UP001141183">
    <property type="component" value="Unassembled WGS sequence"/>
</dbReference>
<dbReference type="EMBL" id="JAMRYU010000022">
    <property type="protein sequence ID" value="MDC4241964.1"/>
    <property type="molecule type" value="Genomic_DNA"/>
</dbReference>
<organism evidence="2 3">
    <name type="scientific">Clostridium tertium</name>
    <dbReference type="NCBI Taxonomy" id="1559"/>
    <lineage>
        <taxon>Bacteria</taxon>
        <taxon>Bacillati</taxon>
        <taxon>Bacillota</taxon>
        <taxon>Clostridia</taxon>
        <taxon>Eubacteriales</taxon>
        <taxon>Clostridiaceae</taxon>
        <taxon>Clostridium</taxon>
    </lineage>
</organism>
<gene>
    <name evidence="2" type="ORF">NE398_17660</name>
</gene>
<sequence>MRIKDILKEKQPGTYSKLHSNKEEKLTEKDLKELMSHSSYKRCSGAIRQVR</sequence>
<dbReference type="AlphaFoldDB" id="A0A9X3XPU4"/>
<feature type="compositionally biased region" description="Basic and acidic residues" evidence="1">
    <location>
        <begin position="1"/>
        <end position="11"/>
    </location>
</feature>
<protein>
    <submittedName>
        <fullName evidence="2">Uncharacterized protein</fullName>
    </submittedName>
</protein>
<accession>A0A9X3XPU4</accession>
<dbReference type="RefSeq" id="WP_185955518.1">
    <property type="nucleotide sequence ID" value="NZ_JAMRYU010000022.1"/>
</dbReference>
<evidence type="ECO:0000313" key="2">
    <source>
        <dbReference type="EMBL" id="MDC4241964.1"/>
    </source>
</evidence>
<comment type="caution">
    <text evidence="2">The sequence shown here is derived from an EMBL/GenBank/DDBJ whole genome shotgun (WGS) entry which is preliminary data.</text>
</comment>